<feature type="region of interest" description="Disordered" evidence="1">
    <location>
        <begin position="225"/>
        <end position="254"/>
    </location>
</feature>
<dbReference type="RefSeq" id="XP_043016332.1">
    <property type="nucleotide sequence ID" value="XM_043147619.1"/>
</dbReference>
<sequence length="464" mass="50673">MAYHKSFRGYSSNESLSGQVVKSGSLDRGHCGQVPPSGNDTAARIYAETPTSASGGTISRSNSSNHVTRLQSATNPRSNHSTLANHCGNFSANIPNNKAHLPISSFRLQFPSLSSLPPLPPPPSEFSRIVTLDAMQSPYHHIDIAHDDRSYQQYSTPYGLASSSQHKLPGNFGSNLSCHFVPQYNGSQHDGGASRKTSGLDGYDYNSDRYGLGGENYELSDIDMELDSDPEYPSQSANDFSPMDDHHHHHPSFPPDDPCSFTPLSECEAQWYISDTNPEENSCYPWRTVGKEHWQQSETPEPPTYQVESFDNNWLHSFYPLPSDETVYSDTSTHDADVRNANNTPSDISSSASPLSPIDGLTYPVSHFPPIVASSLSTQAPYPYSCHQMTGISYPYTSTGVYEPAYKSSTTTSAPFITAFLNGNGFANPPARSIPTVPVLHAPRPVRPIPTVSFEDLAASISNI</sequence>
<accession>A0A9P7V482</accession>
<comment type="caution">
    <text evidence="2">The sequence shown here is derived from an EMBL/GenBank/DDBJ whole genome shotgun (WGS) entry which is preliminary data.</text>
</comment>
<organism evidence="2 3">
    <name type="scientific">Marasmius oreades</name>
    <name type="common">fairy-ring Marasmius</name>
    <dbReference type="NCBI Taxonomy" id="181124"/>
    <lineage>
        <taxon>Eukaryota</taxon>
        <taxon>Fungi</taxon>
        <taxon>Dikarya</taxon>
        <taxon>Basidiomycota</taxon>
        <taxon>Agaricomycotina</taxon>
        <taxon>Agaricomycetes</taxon>
        <taxon>Agaricomycetidae</taxon>
        <taxon>Agaricales</taxon>
        <taxon>Marasmiineae</taxon>
        <taxon>Marasmiaceae</taxon>
        <taxon>Marasmius</taxon>
    </lineage>
</organism>
<proteinExistence type="predicted"/>
<dbReference type="EMBL" id="CM032181">
    <property type="protein sequence ID" value="KAG7099862.1"/>
    <property type="molecule type" value="Genomic_DNA"/>
</dbReference>
<feature type="region of interest" description="Disordered" evidence="1">
    <location>
        <begin position="22"/>
        <end position="41"/>
    </location>
</feature>
<dbReference type="OrthoDB" id="2914338at2759"/>
<name>A0A9P7V482_9AGAR</name>
<gene>
    <name evidence="2" type="ORF">E1B28_001666</name>
</gene>
<dbReference type="KEGG" id="more:E1B28_001666"/>
<protein>
    <submittedName>
        <fullName evidence="2">Uncharacterized protein</fullName>
    </submittedName>
</protein>
<reference evidence="2" key="1">
    <citation type="journal article" date="2021" name="Genome Biol. Evol.">
        <title>The assembled and annotated genome of the fairy-ring fungus Marasmius oreades.</title>
        <authorList>
            <person name="Hiltunen M."/>
            <person name="Ament-Velasquez S.L."/>
            <person name="Johannesson H."/>
        </authorList>
    </citation>
    <scope>NUCLEOTIDE SEQUENCE</scope>
    <source>
        <strain evidence="2">03SP1</strain>
    </source>
</reference>
<feature type="region of interest" description="Disordered" evidence="1">
    <location>
        <begin position="49"/>
        <end position="80"/>
    </location>
</feature>
<dbReference type="AlphaFoldDB" id="A0A9P7V482"/>
<evidence type="ECO:0000313" key="3">
    <source>
        <dbReference type="Proteomes" id="UP001049176"/>
    </source>
</evidence>
<feature type="region of interest" description="Disordered" evidence="1">
    <location>
        <begin position="327"/>
        <end position="353"/>
    </location>
</feature>
<keyword evidence="3" id="KW-1185">Reference proteome</keyword>
<dbReference type="GeneID" id="66070742"/>
<evidence type="ECO:0000256" key="1">
    <source>
        <dbReference type="SAM" id="MobiDB-lite"/>
    </source>
</evidence>
<dbReference type="Proteomes" id="UP001049176">
    <property type="component" value="Chromosome 1"/>
</dbReference>
<evidence type="ECO:0000313" key="2">
    <source>
        <dbReference type="EMBL" id="KAG7099862.1"/>
    </source>
</evidence>